<dbReference type="Pfam" id="PF00652">
    <property type="entry name" value="Ricin_B_lectin"/>
    <property type="match status" value="1"/>
</dbReference>
<organism evidence="3 4">
    <name type="scientific">Daphnia magna</name>
    <dbReference type="NCBI Taxonomy" id="35525"/>
    <lineage>
        <taxon>Eukaryota</taxon>
        <taxon>Metazoa</taxon>
        <taxon>Ecdysozoa</taxon>
        <taxon>Arthropoda</taxon>
        <taxon>Crustacea</taxon>
        <taxon>Branchiopoda</taxon>
        <taxon>Diplostraca</taxon>
        <taxon>Cladocera</taxon>
        <taxon>Anomopoda</taxon>
        <taxon>Daphniidae</taxon>
        <taxon>Daphnia</taxon>
    </lineage>
</organism>
<dbReference type="Proteomes" id="UP001234178">
    <property type="component" value="Unassembled WGS sequence"/>
</dbReference>
<keyword evidence="1" id="KW-1133">Transmembrane helix</keyword>
<dbReference type="Gene3D" id="2.80.10.50">
    <property type="match status" value="1"/>
</dbReference>
<comment type="caution">
    <text evidence="3">The sequence shown here is derived from an EMBL/GenBank/DDBJ whole genome shotgun (WGS) entry which is preliminary data.</text>
</comment>
<keyword evidence="1" id="KW-0812">Transmembrane</keyword>
<dbReference type="EMBL" id="JAOYFB010000007">
    <property type="protein sequence ID" value="KAK4017537.1"/>
    <property type="molecule type" value="Genomic_DNA"/>
</dbReference>
<accession>A0ABQ9ZXA4</accession>
<dbReference type="PANTHER" id="PTHR16021:SF23">
    <property type="entry name" value="FI18411P1-RELATED"/>
    <property type="match status" value="1"/>
</dbReference>
<name>A0ABQ9ZXA4_9CRUS</name>
<feature type="domain" description="Ricin B lectin" evidence="2">
    <location>
        <begin position="81"/>
        <end position="199"/>
    </location>
</feature>
<protein>
    <recommendedName>
        <fullName evidence="2">Ricin B lectin domain-containing protein</fullName>
    </recommendedName>
</protein>
<keyword evidence="4" id="KW-1185">Reference proteome</keyword>
<evidence type="ECO:0000256" key="1">
    <source>
        <dbReference type="SAM" id="Phobius"/>
    </source>
</evidence>
<dbReference type="InterPro" id="IPR035992">
    <property type="entry name" value="Ricin_B-like_lectins"/>
</dbReference>
<dbReference type="SUPFAM" id="SSF50370">
    <property type="entry name" value="Ricin B-like lectins"/>
    <property type="match status" value="2"/>
</dbReference>
<gene>
    <name evidence="3" type="ORF">OUZ56_032949</name>
</gene>
<reference evidence="3 4" key="1">
    <citation type="journal article" date="2023" name="Nucleic Acids Res.">
        <title>The hologenome of Daphnia magna reveals possible DNA methylation and microbiome-mediated evolution of the host genome.</title>
        <authorList>
            <person name="Chaturvedi A."/>
            <person name="Li X."/>
            <person name="Dhandapani V."/>
            <person name="Marshall H."/>
            <person name="Kissane S."/>
            <person name="Cuenca-Cambronero M."/>
            <person name="Asole G."/>
            <person name="Calvet F."/>
            <person name="Ruiz-Romero M."/>
            <person name="Marangio P."/>
            <person name="Guigo R."/>
            <person name="Rago D."/>
            <person name="Mirbahai L."/>
            <person name="Eastwood N."/>
            <person name="Colbourne J.K."/>
            <person name="Zhou J."/>
            <person name="Mallon E."/>
            <person name="Orsini L."/>
        </authorList>
    </citation>
    <scope>NUCLEOTIDE SEQUENCE [LARGE SCALE GENOMIC DNA]</scope>
    <source>
        <strain evidence="3">LRV0_1</strain>
    </source>
</reference>
<dbReference type="PROSITE" id="PS50231">
    <property type="entry name" value="RICIN_B_LECTIN"/>
    <property type="match status" value="1"/>
</dbReference>
<dbReference type="InterPro" id="IPR000772">
    <property type="entry name" value="Ricin_B_lectin"/>
</dbReference>
<keyword evidence="1" id="KW-0472">Membrane</keyword>
<dbReference type="InterPro" id="IPR052660">
    <property type="entry name" value="Erythrocyte_Invasion_ImmMod"/>
</dbReference>
<evidence type="ECO:0000259" key="2">
    <source>
        <dbReference type="Pfam" id="PF00652"/>
    </source>
</evidence>
<dbReference type="PANTHER" id="PTHR16021">
    <property type="entry name" value="MANSC DOMAIN CONTAINING PROTEIN 1"/>
    <property type="match status" value="1"/>
</dbReference>
<proteinExistence type="predicted"/>
<sequence>MFKNTIATCLKNTNLATPVCEDYRELYKSRPQRSLLQEVHFLFDTQVENEKLGIRLYSISYAWETLRLAHRRPKIIKEDGKIVQKDATIYITYESGSRNPLTTYSQLSKDDPLPSGSKFEYIVDQTIRIQNTHICITETTHDYIFAAACSEESTRWILEKENSYQISQESEMCLTVGVDETLKLEKCALERDTRKNQQWFFQTISTNPDVIENFSDVTLQDIQEVRLEERRAITTTINSPIFGGILKANHGSGNIIWDMIAWGLLKNGQYANGKCATHHGLEKQLTMEDCDTDWTKCQEELKTFITSNDPLVQSQLSVGNCSKATNKGQAFEYTSDFTIRPFNSNSCVKANTTMLILQECANTSSIWGTFEHTGQLMATDRTGLHSPASDRKCLTLKVVRLSLGHCHGSKDPPVTKNHTSMEDAIKEIIDDTEQTTQQEIPEAACLTLEQVPEVPTKNETESGLPQNIEEFGDKIKFDISKMHEQYKISIETEHENKLAKEIHDVYCQLSTIKKTQAVILAQSNGILAASALGLPICTRLQGFGQAMTLQQCETKRIFISAKESKCGFQPFFTYEDKNCTIGVDGWSIHPYSDCFRKTHLVNLNGFHHTWEHNSTDGEWVKQKASIHMPNLDLITEFEELHLNDFDYSLKSHPAHETMEMEQLNILNDLVGLMQESNSKSISDIVMLEKQDNPLGTMFSWFNTLKILILSIIGFIIFIVCLRILIICDPFTRIMEKNRQARRYRINMEEAHELTSMIPNSSTQPPEEIIEQPFTRMTAPTPLTMERPTQLRKAQPSAPKQRNIYPIMEENWESDQARKCTGKHTTCTYVVGYGMVWEDLCRCSTETESKNN</sequence>
<evidence type="ECO:0000313" key="4">
    <source>
        <dbReference type="Proteomes" id="UP001234178"/>
    </source>
</evidence>
<evidence type="ECO:0000313" key="3">
    <source>
        <dbReference type="EMBL" id="KAK4017537.1"/>
    </source>
</evidence>
<feature type="transmembrane region" description="Helical" evidence="1">
    <location>
        <begin position="706"/>
        <end position="727"/>
    </location>
</feature>